<dbReference type="Pfam" id="PF02627">
    <property type="entry name" value="CMD"/>
    <property type="match status" value="1"/>
</dbReference>
<sequence length="195" mass="21857">METSKKLYSVRELYWIFYNGQRTMKHLFRAKKNKELSQEFIERIMLAVTEVNGCSVCFYAHTKMALEAGMTNEEITKMLAGVIDDVPVDEVAGVMFAQYYADSKGNPSVESWQRILELYGKSKAYGILGAIRAIMIGNALGIVWSALFSRLKGKPDSRTSLLYEVAMILVSIVILPVSFIHALISGSLKVPITNF</sequence>
<keyword evidence="1" id="KW-0812">Transmembrane</keyword>
<reference evidence="3 4" key="1">
    <citation type="journal article" date="2021" name="Nat. Commun.">
        <title>Isolation of a member of the candidate phylum Atribacteria reveals a unique cell membrane structure.</title>
        <authorList>
            <person name="Taiki K."/>
            <person name="Nobu M.K."/>
            <person name="Kusada H."/>
            <person name="Meng X.-Y."/>
            <person name="Hosoki N."/>
            <person name="Uematsu K."/>
            <person name="Yoshioka H."/>
            <person name="Kamagata Y."/>
            <person name="Tamaki H."/>
        </authorList>
    </citation>
    <scope>NUCLEOTIDE SEQUENCE [LARGE SCALE GENOMIC DNA]</scope>
    <source>
        <strain evidence="3 4">RT761</strain>
    </source>
</reference>
<feature type="domain" description="Carboxymuconolactone decarboxylase-like" evidence="2">
    <location>
        <begin position="22"/>
        <end position="81"/>
    </location>
</feature>
<dbReference type="KEGG" id="alam:RT761_02345"/>
<dbReference type="InterPro" id="IPR003779">
    <property type="entry name" value="CMD-like"/>
</dbReference>
<dbReference type="NCBIfam" id="TIGR00778">
    <property type="entry name" value="ahpD_dom"/>
    <property type="match status" value="1"/>
</dbReference>
<dbReference type="RefSeq" id="WP_218111599.1">
    <property type="nucleotide sequence ID" value="NZ_CP065383.1"/>
</dbReference>
<evidence type="ECO:0000313" key="3">
    <source>
        <dbReference type="EMBL" id="QPM69117.1"/>
    </source>
</evidence>
<feature type="transmembrane region" description="Helical" evidence="1">
    <location>
        <begin position="161"/>
        <end position="184"/>
    </location>
</feature>
<name>A0A7T1AND7_ATRLM</name>
<feature type="transmembrane region" description="Helical" evidence="1">
    <location>
        <begin position="124"/>
        <end position="149"/>
    </location>
</feature>
<keyword evidence="4" id="KW-1185">Reference proteome</keyword>
<evidence type="ECO:0000259" key="2">
    <source>
        <dbReference type="Pfam" id="PF02627"/>
    </source>
</evidence>
<evidence type="ECO:0000256" key="1">
    <source>
        <dbReference type="SAM" id="Phobius"/>
    </source>
</evidence>
<dbReference type="SUPFAM" id="SSF69118">
    <property type="entry name" value="AhpD-like"/>
    <property type="match status" value="1"/>
</dbReference>
<dbReference type="InterPro" id="IPR029032">
    <property type="entry name" value="AhpD-like"/>
</dbReference>
<evidence type="ECO:0000313" key="4">
    <source>
        <dbReference type="Proteomes" id="UP000594463"/>
    </source>
</evidence>
<keyword evidence="3" id="KW-0575">Peroxidase</keyword>
<proteinExistence type="predicted"/>
<organism evidence="3 4">
    <name type="scientific">Atribacter laminatus</name>
    <dbReference type="NCBI Taxonomy" id="2847778"/>
    <lineage>
        <taxon>Bacteria</taxon>
        <taxon>Pseudomonadati</taxon>
        <taxon>Atribacterota</taxon>
        <taxon>Atribacteria</taxon>
        <taxon>Atribacterales</taxon>
        <taxon>Atribacteraceae</taxon>
        <taxon>Atribacter</taxon>
    </lineage>
</organism>
<dbReference type="Proteomes" id="UP000594463">
    <property type="component" value="Chromosome"/>
</dbReference>
<keyword evidence="3" id="KW-0560">Oxidoreductase</keyword>
<keyword evidence="1" id="KW-1133">Transmembrane helix</keyword>
<dbReference type="Gene3D" id="1.20.1290.10">
    <property type="entry name" value="AhpD-like"/>
    <property type="match status" value="1"/>
</dbReference>
<dbReference type="GO" id="GO:0140824">
    <property type="term" value="F:thioredoxin-dependent peroxiredoxin activity"/>
    <property type="evidence" value="ECO:0007669"/>
    <property type="project" value="UniProtKB-EC"/>
</dbReference>
<protein>
    <submittedName>
        <fullName evidence="3">Alkyl hydroperoxide reductase AhpD</fullName>
        <ecNumber evidence="3">1.11.1.24</ecNumber>
    </submittedName>
</protein>
<dbReference type="InterPro" id="IPR004675">
    <property type="entry name" value="AhpD_core"/>
</dbReference>
<keyword evidence="1" id="KW-0472">Membrane</keyword>
<accession>A0A7T1AND7</accession>
<gene>
    <name evidence="3" type="primary">ahpD</name>
    <name evidence="3" type="ORF">RT761_02345</name>
</gene>
<dbReference type="EC" id="1.11.1.24" evidence="3"/>
<dbReference type="EMBL" id="CP065383">
    <property type="protein sequence ID" value="QPM69117.1"/>
    <property type="molecule type" value="Genomic_DNA"/>
</dbReference>
<dbReference type="AlphaFoldDB" id="A0A7T1AND7"/>